<sequence length="108" mass="11896">MESSPTVEASSGPDTRPGHTGHINEHLRARESRRASAKTTPMPRTEALGTRHLCPPAGHKSAFDPRARWRRPPLSGPVDLESRDVDAAILKIDSTSRRCILLRVSTRP</sequence>
<feature type="compositionally biased region" description="Basic and acidic residues" evidence="1">
    <location>
        <begin position="22"/>
        <end position="34"/>
    </location>
</feature>
<comment type="caution">
    <text evidence="2">The sequence shown here is derived from an EMBL/GenBank/DDBJ whole genome shotgun (WGS) entry which is preliminary data.</text>
</comment>
<evidence type="ECO:0000313" key="2">
    <source>
        <dbReference type="EMBL" id="KHO11068.1"/>
    </source>
</evidence>
<dbReference type="GeneID" id="23632785"/>
<evidence type="ECO:0000256" key="1">
    <source>
        <dbReference type="SAM" id="MobiDB-lite"/>
    </source>
</evidence>
<proteinExistence type="predicted"/>
<dbReference type="KEGG" id="maj:MAA_11337"/>
<protein>
    <submittedName>
        <fullName evidence="2">Uncharacterized protein</fullName>
    </submittedName>
</protein>
<keyword evidence="3" id="KW-1185">Reference proteome</keyword>
<dbReference type="HOGENOM" id="CLU_2197571_0_0_1"/>
<gene>
    <name evidence="2" type="ORF">MAA_11337</name>
</gene>
<accession>A0A0B2X859</accession>
<feature type="compositionally biased region" description="Polar residues" evidence="1">
    <location>
        <begin position="1"/>
        <end position="13"/>
    </location>
</feature>
<name>A0A0B2X859_METRA</name>
<organism evidence="2 3">
    <name type="scientific">Metarhizium robertsii (strain ARSEF 23 / ATCC MYA-3075)</name>
    <name type="common">Metarhizium anisopliae (strain ARSEF 23)</name>
    <dbReference type="NCBI Taxonomy" id="655844"/>
    <lineage>
        <taxon>Eukaryota</taxon>
        <taxon>Fungi</taxon>
        <taxon>Dikarya</taxon>
        <taxon>Ascomycota</taxon>
        <taxon>Pezizomycotina</taxon>
        <taxon>Sordariomycetes</taxon>
        <taxon>Hypocreomycetidae</taxon>
        <taxon>Hypocreales</taxon>
        <taxon>Clavicipitaceae</taxon>
        <taxon>Metarhizium</taxon>
    </lineage>
</organism>
<reference evidence="2 3" key="2">
    <citation type="journal article" date="2014" name="Proc. Natl. Acad. Sci. U.S.A.">
        <title>Trajectory and genomic determinants of fungal-pathogen speciation and host adaptation.</title>
        <authorList>
            <person name="Hu X."/>
            <person name="Xiao G."/>
            <person name="Zheng P."/>
            <person name="Shang Y."/>
            <person name="Su Y."/>
            <person name="Zhang X."/>
            <person name="Liu X."/>
            <person name="Zhan S."/>
            <person name="St Leger R.J."/>
            <person name="Wang C."/>
        </authorList>
    </citation>
    <scope>GENOME REANNOTATION</scope>
    <source>
        <strain evidence="3">ARSEF 23 / ATCC MYA-3075</strain>
    </source>
</reference>
<dbReference type="RefSeq" id="XP_011411627.1">
    <property type="nucleotide sequence ID" value="XM_011413325.1"/>
</dbReference>
<dbReference type="AlphaFoldDB" id="A0A0B2X859"/>
<feature type="region of interest" description="Disordered" evidence="1">
    <location>
        <begin position="1"/>
        <end position="80"/>
    </location>
</feature>
<reference evidence="2 3" key="1">
    <citation type="journal article" date="2011" name="PLoS Genet.">
        <title>Genome sequencing and comparative transcriptomics of the model entomopathogenic fungi Metarhizium anisopliae and M. acridum.</title>
        <authorList>
            <person name="Gao Q."/>
            <person name="Jin K."/>
            <person name="Ying S.H."/>
            <person name="Zhang Y."/>
            <person name="Xiao G."/>
            <person name="Shang Y."/>
            <person name="Duan Z."/>
            <person name="Hu X."/>
            <person name="Xie X.Q."/>
            <person name="Zhou G."/>
            <person name="Peng G."/>
            <person name="Luo Z."/>
            <person name="Huang W."/>
            <person name="Wang B."/>
            <person name="Fang W."/>
            <person name="Wang S."/>
            <person name="Zhong Y."/>
            <person name="Ma L.J."/>
            <person name="St Leger R.J."/>
            <person name="Zhao G.P."/>
            <person name="Pei Y."/>
            <person name="Feng M.G."/>
            <person name="Xia Y."/>
            <person name="Wang C."/>
        </authorList>
    </citation>
    <scope>NUCLEOTIDE SEQUENCE [LARGE SCALE GENOMIC DNA]</scope>
    <source>
        <strain evidence="3">ARSEF 23 / ATCC MYA-3075</strain>
    </source>
</reference>
<evidence type="ECO:0000313" key="3">
    <source>
        <dbReference type="Proteomes" id="UP000002498"/>
    </source>
</evidence>
<dbReference type="Proteomes" id="UP000002498">
    <property type="component" value="Unassembled WGS sequence"/>
</dbReference>
<dbReference type="EMBL" id="ADNJ02000006">
    <property type="protein sequence ID" value="KHO11068.1"/>
    <property type="molecule type" value="Genomic_DNA"/>
</dbReference>